<keyword evidence="6 8" id="KW-1133">Transmembrane helix</keyword>
<dbReference type="GO" id="GO:0016763">
    <property type="term" value="F:pentosyltransferase activity"/>
    <property type="evidence" value="ECO:0007669"/>
    <property type="project" value="TreeGrafter"/>
</dbReference>
<sequence length="506" mass="59030">MASSISEIKVAPSNPNHWTDKINWLYPTLVLAIFLCFYKLGDTPIEQWDEAHTGINAIEMLQTGDYINLYFGGEPDRIRAKPPFVIWMVATNFSLFGYNAFSLRLHSAIAGVFIFFFVFRIVNLYRPPLFAFGVCLMLLSVRAIIGFHVSRTGDFDAVLIAFLLAGLYYFLRYLDFMRYHDIYKAAILWGFAFLTKGPAFGVLFPGLLLYLLVDGRLMHVLRLREVYKAVGILLIFPIAWYLTIYFFGHQLDDPLVSGRNAFERMFLYDIVDRFTQNEFEGKHETADPLFLYHVLRENFRYWDLVFYAVLLGGIVRKFITGLPNWEPLRYRFTILSICIWLPLAIFLSMGTASKYWYFSPAVPFVAATAMSGIWWLYKQFPRVVLGGFLLFWVFCMYYRYLGPKPQPTEGSMPDEIYTQVVHRQTENLAEEETIYQIGEWPAQRVLLDLYFANPNVVYASTEEALADPESNISVFIRREEWEKQPERFVDFAVVDQDEFFLILEKN</sequence>
<reference evidence="10 11" key="1">
    <citation type="submission" date="2017-10" db="EMBL/GenBank/DDBJ databases">
        <title>The draft genome sequence of Lewinella nigricans NBRC 102662.</title>
        <authorList>
            <person name="Wang K."/>
        </authorList>
    </citation>
    <scope>NUCLEOTIDE SEQUENCE [LARGE SCALE GENOMIC DNA]</scope>
    <source>
        <strain evidence="10 11">NBRC 102662</strain>
    </source>
</reference>
<dbReference type="OrthoDB" id="9792789at2"/>
<evidence type="ECO:0000256" key="7">
    <source>
        <dbReference type="ARBA" id="ARBA00023136"/>
    </source>
</evidence>
<feature type="transmembrane region" description="Helical" evidence="8">
    <location>
        <begin position="157"/>
        <end position="174"/>
    </location>
</feature>
<feature type="transmembrane region" description="Helical" evidence="8">
    <location>
        <begin position="186"/>
        <end position="213"/>
    </location>
</feature>
<evidence type="ECO:0000256" key="3">
    <source>
        <dbReference type="ARBA" id="ARBA00022676"/>
    </source>
</evidence>
<protein>
    <recommendedName>
        <fullName evidence="9">Glycosyltransferase RgtA/B/C/D-like domain-containing protein</fullName>
    </recommendedName>
</protein>
<evidence type="ECO:0000256" key="8">
    <source>
        <dbReference type="SAM" id="Phobius"/>
    </source>
</evidence>
<comment type="caution">
    <text evidence="10">The sequence shown here is derived from an EMBL/GenBank/DDBJ whole genome shotgun (WGS) entry which is preliminary data.</text>
</comment>
<accession>A0A2D0MXM1</accession>
<dbReference type="Proteomes" id="UP000223913">
    <property type="component" value="Unassembled WGS sequence"/>
</dbReference>
<organism evidence="10 11">
    <name type="scientific">Flavilitoribacter nigricans (strain ATCC 23147 / DSM 23189 / NBRC 102662 / NCIMB 1420 / SS-2)</name>
    <name type="common">Lewinella nigricans</name>
    <dbReference type="NCBI Taxonomy" id="1122177"/>
    <lineage>
        <taxon>Bacteria</taxon>
        <taxon>Pseudomonadati</taxon>
        <taxon>Bacteroidota</taxon>
        <taxon>Saprospiria</taxon>
        <taxon>Saprospirales</taxon>
        <taxon>Lewinellaceae</taxon>
        <taxon>Flavilitoribacter</taxon>
    </lineage>
</organism>
<evidence type="ECO:0000256" key="6">
    <source>
        <dbReference type="ARBA" id="ARBA00022989"/>
    </source>
</evidence>
<dbReference type="InterPro" id="IPR050297">
    <property type="entry name" value="LipidA_mod_glycosyltrf_83"/>
</dbReference>
<feature type="transmembrane region" description="Helical" evidence="8">
    <location>
        <begin position="355"/>
        <end position="376"/>
    </location>
</feature>
<feature type="domain" description="Glycosyltransferase RgtA/B/C/D-like" evidence="9">
    <location>
        <begin position="81"/>
        <end position="236"/>
    </location>
</feature>
<feature type="transmembrane region" description="Helical" evidence="8">
    <location>
        <begin position="225"/>
        <end position="247"/>
    </location>
</feature>
<proteinExistence type="predicted"/>
<gene>
    <name evidence="10" type="ORF">CRP01_40010</name>
</gene>
<dbReference type="PANTHER" id="PTHR33908">
    <property type="entry name" value="MANNOSYLTRANSFERASE YKCB-RELATED"/>
    <property type="match status" value="1"/>
</dbReference>
<evidence type="ECO:0000256" key="1">
    <source>
        <dbReference type="ARBA" id="ARBA00004651"/>
    </source>
</evidence>
<dbReference type="Pfam" id="PF13231">
    <property type="entry name" value="PMT_2"/>
    <property type="match status" value="1"/>
</dbReference>
<evidence type="ECO:0000259" key="9">
    <source>
        <dbReference type="Pfam" id="PF13231"/>
    </source>
</evidence>
<keyword evidence="2" id="KW-1003">Cell membrane</keyword>
<keyword evidence="7 8" id="KW-0472">Membrane</keyword>
<evidence type="ECO:0000313" key="10">
    <source>
        <dbReference type="EMBL" id="PHN00876.1"/>
    </source>
</evidence>
<feature type="transmembrane region" description="Helical" evidence="8">
    <location>
        <begin position="103"/>
        <end position="122"/>
    </location>
</feature>
<evidence type="ECO:0000256" key="4">
    <source>
        <dbReference type="ARBA" id="ARBA00022679"/>
    </source>
</evidence>
<comment type="subcellular location">
    <subcellularLocation>
        <location evidence="1">Cell membrane</location>
        <topology evidence="1">Multi-pass membrane protein</topology>
    </subcellularLocation>
</comment>
<evidence type="ECO:0000256" key="2">
    <source>
        <dbReference type="ARBA" id="ARBA00022475"/>
    </source>
</evidence>
<keyword evidence="11" id="KW-1185">Reference proteome</keyword>
<feature type="transmembrane region" description="Helical" evidence="8">
    <location>
        <begin position="299"/>
        <end position="318"/>
    </location>
</feature>
<dbReference type="EMBL" id="PDUD01000071">
    <property type="protein sequence ID" value="PHN00876.1"/>
    <property type="molecule type" value="Genomic_DNA"/>
</dbReference>
<feature type="transmembrane region" description="Helical" evidence="8">
    <location>
        <begin position="128"/>
        <end position="145"/>
    </location>
</feature>
<evidence type="ECO:0000256" key="5">
    <source>
        <dbReference type="ARBA" id="ARBA00022692"/>
    </source>
</evidence>
<dbReference type="InterPro" id="IPR038731">
    <property type="entry name" value="RgtA/B/C-like"/>
</dbReference>
<keyword evidence="5 8" id="KW-0812">Transmembrane</keyword>
<feature type="transmembrane region" description="Helical" evidence="8">
    <location>
        <begin position="383"/>
        <end position="401"/>
    </location>
</feature>
<keyword evidence="3" id="KW-0328">Glycosyltransferase</keyword>
<dbReference type="RefSeq" id="WP_099155726.1">
    <property type="nucleotide sequence ID" value="NZ_PDUD01000071.1"/>
</dbReference>
<dbReference type="AlphaFoldDB" id="A0A2D0MXM1"/>
<feature type="transmembrane region" description="Helical" evidence="8">
    <location>
        <begin position="330"/>
        <end position="349"/>
    </location>
</feature>
<dbReference type="PANTHER" id="PTHR33908:SF11">
    <property type="entry name" value="MEMBRANE PROTEIN"/>
    <property type="match status" value="1"/>
</dbReference>
<evidence type="ECO:0000313" key="11">
    <source>
        <dbReference type="Proteomes" id="UP000223913"/>
    </source>
</evidence>
<name>A0A2D0MXM1_FLAN2</name>
<dbReference type="GO" id="GO:0005886">
    <property type="term" value="C:plasma membrane"/>
    <property type="evidence" value="ECO:0007669"/>
    <property type="project" value="UniProtKB-SubCell"/>
</dbReference>
<dbReference type="GO" id="GO:0009103">
    <property type="term" value="P:lipopolysaccharide biosynthetic process"/>
    <property type="evidence" value="ECO:0007669"/>
    <property type="project" value="UniProtKB-ARBA"/>
</dbReference>
<keyword evidence="4" id="KW-0808">Transferase</keyword>